<organism evidence="8 9">
    <name type="scientific">Roseivivax lentus</name>
    <dbReference type="NCBI Taxonomy" id="633194"/>
    <lineage>
        <taxon>Bacteria</taxon>
        <taxon>Pseudomonadati</taxon>
        <taxon>Pseudomonadota</taxon>
        <taxon>Alphaproteobacteria</taxon>
        <taxon>Rhodobacterales</taxon>
        <taxon>Roseobacteraceae</taxon>
        <taxon>Roseivivax</taxon>
    </lineage>
</organism>
<feature type="binding site" evidence="5">
    <location>
        <position position="115"/>
    </location>
    <ligand>
        <name>substrate</name>
    </ligand>
</feature>
<evidence type="ECO:0000256" key="5">
    <source>
        <dbReference type="PIRSR" id="PIRSR015582-1"/>
    </source>
</evidence>
<dbReference type="GO" id="GO:0000287">
    <property type="term" value="F:magnesium ion binding"/>
    <property type="evidence" value="ECO:0007669"/>
    <property type="project" value="TreeGrafter"/>
</dbReference>
<feature type="binding site" evidence="6">
    <location>
        <position position="141"/>
    </location>
    <ligand>
        <name>Mg(2+)</name>
        <dbReference type="ChEBI" id="CHEBI:18420"/>
    </ligand>
</feature>
<dbReference type="AlphaFoldDB" id="A0A1N7NPN7"/>
<evidence type="ECO:0000256" key="6">
    <source>
        <dbReference type="PIRSR" id="PIRSR015582-2"/>
    </source>
</evidence>
<dbReference type="Proteomes" id="UP000186684">
    <property type="component" value="Unassembled WGS sequence"/>
</dbReference>
<keyword evidence="4 6" id="KW-0460">Magnesium</keyword>
<protein>
    <submittedName>
        <fullName evidence="8">Citrate lyase subunit beta / citryl-CoA lyase</fullName>
    </submittedName>
</protein>
<dbReference type="InterPro" id="IPR015813">
    <property type="entry name" value="Pyrv/PenolPyrv_kinase-like_dom"/>
</dbReference>
<comment type="similarity">
    <text evidence="2">Belongs to the HpcH/HpaI aldolase family.</text>
</comment>
<feature type="binding site" evidence="6">
    <location>
        <position position="115"/>
    </location>
    <ligand>
        <name>Mg(2+)</name>
        <dbReference type="ChEBI" id="CHEBI:18420"/>
    </ligand>
</feature>
<gene>
    <name evidence="8" type="ORF">SAMN05421759_10996</name>
</gene>
<keyword evidence="3 6" id="KW-0479">Metal-binding</keyword>
<reference evidence="9" key="1">
    <citation type="submission" date="2017-01" db="EMBL/GenBank/DDBJ databases">
        <authorList>
            <person name="Varghese N."/>
            <person name="Submissions S."/>
        </authorList>
    </citation>
    <scope>NUCLEOTIDE SEQUENCE [LARGE SCALE GENOMIC DNA]</scope>
    <source>
        <strain evidence="9">DSM 29430</strain>
    </source>
</reference>
<dbReference type="RefSeq" id="WP_076448940.1">
    <property type="nucleotide sequence ID" value="NZ_FTOQ01000009.1"/>
</dbReference>
<dbReference type="PANTHER" id="PTHR32308">
    <property type="entry name" value="LYASE BETA SUBUNIT, PUTATIVE (AFU_ORTHOLOGUE AFUA_4G13030)-RELATED"/>
    <property type="match status" value="1"/>
</dbReference>
<evidence type="ECO:0000256" key="2">
    <source>
        <dbReference type="ARBA" id="ARBA00005568"/>
    </source>
</evidence>
<feature type="binding site" evidence="5">
    <location>
        <position position="62"/>
    </location>
    <ligand>
        <name>substrate</name>
    </ligand>
</feature>
<keyword evidence="9" id="KW-1185">Reference proteome</keyword>
<accession>A0A1N7NPN7</accession>
<dbReference type="Pfam" id="PF03328">
    <property type="entry name" value="HpcH_HpaI"/>
    <property type="match status" value="1"/>
</dbReference>
<dbReference type="EMBL" id="FTOQ01000009">
    <property type="protein sequence ID" value="SIT00286.1"/>
    <property type="molecule type" value="Genomic_DNA"/>
</dbReference>
<proteinExistence type="inferred from homology"/>
<evidence type="ECO:0000256" key="3">
    <source>
        <dbReference type="ARBA" id="ARBA00022723"/>
    </source>
</evidence>
<evidence type="ECO:0000259" key="7">
    <source>
        <dbReference type="Pfam" id="PF03328"/>
    </source>
</evidence>
<dbReference type="SUPFAM" id="SSF51621">
    <property type="entry name" value="Phosphoenolpyruvate/pyruvate domain"/>
    <property type="match status" value="1"/>
</dbReference>
<dbReference type="OrthoDB" id="9800547at2"/>
<dbReference type="InterPro" id="IPR011206">
    <property type="entry name" value="Citrate_lyase_beta/mcl1/mcl2"/>
</dbReference>
<evidence type="ECO:0000313" key="9">
    <source>
        <dbReference type="Proteomes" id="UP000186684"/>
    </source>
</evidence>
<dbReference type="PIRSF" id="PIRSF015582">
    <property type="entry name" value="Cit_lyase_B"/>
    <property type="match status" value="1"/>
</dbReference>
<sequence>MRSAITYLFVPGDRPERFEKALASGADRVILDLEDAVRPEAKEAARAAIRAADLDWSRVAVRINDAATPFFADDLAFLAGCAAGAVMIPKAQGVEVLARVAGALGRKAELLPQIETVPGLEAVGAILAHPMARRAVFGHLDFSLDLGAAPDWEPLLYARSRLVALSRLAGAEPPVESITAEIRDAGKVRADADAARRLGFGAKLLIHPAQVAPVREAFLPDADQIDWARRVLAAVAEGAAGASTIDGKMIDKPVEEAARRILARAGEADP</sequence>
<dbReference type="InterPro" id="IPR040442">
    <property type="entry name" value="Pyrv_kinase-like_dom_sf"/>
</dbReference>
<evidence type="ECO:0000256" key="4">
    <source>
        <dbReference type="ARBA" id="ARBA00022842"/>
    </source>
</evidence>
<keyword evidence="8" id="KW-0456">Lyase</keyword>
<name>A0A1N7NPN7_9RHOB</name>
<dbReference type="STRING" id="633194.SAMN05421759_10996"/>
<dbReference type="GO" id="GO:0006107">
    <property type="term" value="P:oxaloacetate metabolic process"/>
    <property type="evidence" value="ECO:0007669"/>
    <property type="project" value="TreeGrafter"/>
</dbReference>
<dbReference type="Gene3D" id="3.20.20.60">
    <property type="entry name" value="Phosphoenolpyruvate-binding domains"/>
    <property type="match status" value="1"/>
</dbReference>
<comment type="cofactor">
    <cofactor evidence="1">
        <name>Mg(2+)</name>
        <dbReference type="ChEBI" id="CHEBI:18420"/>
    </cofactor>
</comment>
<feature type="domain" description="HpcH/HpaI aldolase/citrate lyase" evidence="7">
    <location>
        <begin position="7"/>
        <end position="208"/>
    </location>
</feature>
<dbReference type="InterPro" id="IPR005000">
    <property type="entry name" value="Aldolase/citrate-lyase_domain"/>
</dbReference>
<dbReference type="PANTHER" id="PTHR32308:SF0">
    <property type="entry name" value="HPCH_HPAI ALDOLASE_CITRATE LYASE DOMAIN-CONTAINING PROTEIN"/>
    <property type="match status" value="1"/>
</dbReference>
<evidence type="ECO:0000313" key="8">
    <source>
        <dbReference type="EMBL" id="SIT00286.1"/>
    </source>
</evidence>
<evidence type="ECO:0000256" key="1">
    <source>
        <dbReference type="ARBA" id="ARBA00001946"/>
    </source>
</evidence>
<dbReference type="GO" id="GO:0016829">
    <property type="term" value="F:lyase activity"/>
    <property type="evidence" value="ECO:0007669"/>
    <property type="project" value="UniProtKB-KW"/>
</dbReference>